<feature type="transmembrane region" description="Helical" evidence="4">
    <location>
        <begin position="51"/>
        <end position="70"/>
    </location>
</feature>
<keyword evidence="2" id="KW-0442">Lipid degradation</keyword>
<evidence type="ECO:0000313" key="6">
    <source>
        <dbReference type="Proteomes" id="UP000321261"/>
    </source>
</evidence>
<dbReference type="GO" id="GO:0003847">
    <property type="term" value="F:1-alkyl-2-acetylglycerophosphocholine esterase activity"/>
    <property type="evidence" value="ECO:0007669"/>
    <property type="project" value="TreeGrafter"/>
</dbReference>
<dbReference type="SUPFAM" id="SSF53474">
    <property type="entry name" value="alpha/beta-Hydrolases"/>
    <property type="match status" value="1"/>
</dbReference>
<protein>
    <submittedName>
        <fullName evidence="5">Platelet-activating factor acetylhydrolase isoform II</fullName>
    </submittedName>
</protein>
<keyword evidence="4" id="KW-0812">Transmembrane</keyword>
<name>A0A561SPB9_9PSEU</name>
<evidence type="ECO:0000256" key="3">
    <source>
        <dbReference type="ARBA" id="ARBA00023098"/>
    </source>
</evidence>
<dbReference type="AlphaFoldDB" id="A0A561SPB9"/>
<dbReference type="RefSeq" id="WP_170308890.1">
    <property type="nucleotide sequence ID" value="NZ_VIWU01000001.1"/>
</dbReference>
<gene>
    <name evidence="5" type="ORF">FHX44_112602</name>
</gene>
<evidence type="ECO:0000313" key="5">
    <source>
        <dbReference type="EMBL" id="TWF76707.1"/>
    </source>
</evidence>
<evidence type="ECO:0000256" key="1">
    <source>
        <dbReference type="ARBA" id="ARBA00022801"/>
    </source>
</evidence>
<keyword evidence="6" id="KW-1185">Reference proteome</keyword>
<keyword evidence="4" id="KW-0472">Membrane</keyword>
<dbReference type="Proteomes" id="UP000321261">
    <property type="component" value="Unassembled WGS sequence"/>
</dbReference>
<evidence type="ECO:0000256" key="2">
    <source>
        <dbReference type="ARBA" id="ARBA00022963"/>
    </source>
</evidence>
<dbReference type="GO" id="GO:0016042">
    <property type="term" value="P:lipid catabolic process"/>
    <property type="evidence" value="ECO:0007669"/>
    <property type="project" value="UniProtKB-KW"/>
</dbReference>
<dbReference type="PANTHER" id="PTHR10272">
    <property type="entry name" value="PLATELET-ACTIVATING FACTOR ACETYLHYDROLASE"/>
    <property type="match status" value="1"/>
</dbReference>
<feature type="transmembrane region" description="Helical" evidence="4">
    <location>
        <begin position="82"/>
        <end position="105"/>
    </location>
</feature>
<keyword evidence="1 5" id="KW-0378">Hydrolase</keyword>
<comment type="caution">
    <text evidence="5">The sequence shown here is derived from an EMBL/GenBank/DDBJ whole genome shotgun (WGS) entry which is preliminary data.</text>
</comment>
<dbReference type="EMBL" id="VIWU01000001">
    <property type="protein sequence ID" value="TWF76707.1"/>
    <property type="molecule type" value="Genomic_DNA"/>
</dbReference>
<accession>A0A561SPB9</accession>
<evidence type="ECO:0000256" key="4">
    <source>
        <dbReference type="SAM" id="Phobius"/>
    </source>
</evidence>
<keyword evidence="3" id="KW-0443">Lipid metabolism</keyword>
<organism evidence="5 6">
    <name type="scientific">Pseudonocardia hierapolitana</name>
    <dbReference type="NCBI Taxonomy" id="1128676"/>
    <lineage>
        <taxon>Bacteria</taxon>
        <taxon>Bacillati</taxon>
        <taxon>Actinomycetota</taxon>
        <taxon>Actinomycetes</taxon>
        <taxon>Pseudonocardiales</taxon>
        <taxon>Pseudonocardiaceae</taxon>
        <taxon>Pseudonocardia</taxon>
    </lineage>
</organism>
<keyword evidence="4" id="KW-1133">Transmembrane helix</keyword>
<dbReference type="Gene3D" id="3.40.50.1820">
    <property type="entry name" value="alpha/beta hydrolase"/>
    <property type="match status" value="1"/>
</dbReference>
<dbReference type="PANTHER" id="PTHR10272:SF0">
    <property type="entry name" value="PLATELET-ACTIVATING FACTOR ACETYLHYDROLASE"/>
    <property type="match status" value="1"/>
</dbReference>
<dbReference type="Pfam" id="PF03403">
    <property type="entry name" value="PAF-AH_p_II"/>
    <property type="match status" value="2"/>
</dbReference>
<proteinExistence type="predicted"/>
<reference evidence="5 6" key="1">
    <citation type="submission" date="2019-06" db="EMBL/GenBank/DDBJ databases">
        <title>Sequencing the genomes of 1000 actinobacteria strains.</title>
        <authorList>
            <person name="Klenk H.-P."/>
        </authorList>
    </citation>
    <scope>NUCLEOTIDE SEQUENCE [LARGE SCALE GENOMIC DNA]</scope>
    <source>
        <strain evidence="5 6">DSM 45671</strain>
    </source>
</reference>
<sequence length="476" mass="51685">MRPLEACLLAAVVPAFLVLVARLPGRARHVRALALLPLPVLAAQVLVEGARWQMIPAYVLSGLLALALPAQTRVRGGRAGTGVAVGLGVLALVVAIALPLAVPVFRFPHPTGPFAVGTQTYHWVDAARPDVFTTDPDDRRELVVQVWYPAEDDPSAPRAPYVADGHALAPLARLMRLPGSTFEYLDQVRTNAVAGAPVARGDVRYPVLLFSHGRGGYRQHNTAQVEELVSHGYVVAAIDHPHAAAGVAFPDGRQVDMDPRMLDRAFIDSVIPFLAQDAVFTLDRLTDLDRSDDVLAGRLDLDRVGMFGVSLGGAVTGETCKVEPRVRACLPIDVFLPADVVEQGLRQPVMWISRDAGTMRREGWSESDVEETHRTMRAVFDRLPGAGYIVLVPGMYHADFSDFPLFSPWLAKPLGLSGALDPHRARVIPDAYALAFFDRHLKGLPAPLLDAPSAQYPEVLFERRADPGRTNGPLVR</sequence>
<dbReference type="InterPro" id="IPR029058">
    <property type="entry name" value="AB_hydrolase_fold"/>
</dbReference>